<comment type="cofactor">
    <cofactor evidence="2">
        <name>Mg(2+)</name>
        <dbReference type="ChEBI" id="CHEBI:18420"/>
    </cofactor>
</comment>
<dbReference type="InterPro" id="IPR036397">
    <property type="entry name" value="RNaseH_sf"/>
</dbReference>
<dbReference type="PANTHER" id="PTHR10954">
    <property type="entry name" value="RIBONUCLEASE H2 SUBUNIT A"/>
    <property type="match status" value="1"/>
</dbReference>
<comment type="cofactor">
    <cofactor evidence="14 15">
        <name>Mn(2+)</name>
        <dbReference type="ChEBI" id="CHEBI:29035"/>
    </cofactor>
    <cofactor evidence="14 15">
        <name>Mg(2+)</name>
        <dbReference type="ChEBI" id="CHEBI:18420"/>
    </cofactor>
    <text evidence="14 15">Manganese or magnesium. Binds 1 divalent metal ion per monomer in the absence of substrate. May bind a second metal ion after substrate binding.</text>
</comment>
<dbReference type="GO" id="GO:0032299">
    <property type="term" value="C:ribonuclease H2 complex"/>
    <property type="evidence" value="ECO:0007669"/>
    <property type="project" value="TreeGrafter"/>
</dbReference>
<proteinExistence type="inferred from homology"/>
<feature type="binding site" evidence="14 15">
    <location>
        <position position="53"/>
    </location>
    <ligand>
        <name>a divalent metal cation</name>
        <dbReference type="ChEBI" id="CHEBI:60240"/>
    </ligand>
</feature>
<dbReference type="PROSITE" id="PS51975">
    <property type="entry name" value="RNASE_H_2"/>
    <property type="match status" value="1"/>
</dbReference>
<comment type="function">
    <text evidence="3 14 16">Endonuclease that specifically degrades the RNA of RNA-DNA hybrids.</text>
</comment>
<organism evidence="19 20">
    <name type="scientific">Pseudochrobactrum asaccharolyticum</name>
    <dbReference type="NCBI Taxonomy" id="354351"/>
    <lineage>
        <taxon>Bacteria</taxon>
        <taxon>Pseudomonadati</taxon>
        <taxon>Pseudomonadota</taxon>
        <taxon>Alphaproteobacteria</taxon>
        <taxon>Hyphomicrobiales</taxon>
        <taxon>Brucellaceae</taxon>
        <taxon>Pseudochrobactrum</taxon>
    </lineage>
</organism>
<evidence type="ECO:0000256" key="9">
    <source>
        <dbReference type="ARBA" id="ARBA00022722"/>
    </source>
</evidence>
<keyword evidence="11 14" id="KW-0255">Endonuclease</keyword>
<keyword evidence="13 14" id="KW-0464">Manganese</keyword>
<comment type="caution">
    <text evidence="19">The sequence shown here is derived from an EMBL/GenBank/DDBJ whole genome shotgun (WGS) entry which is preliminary data.</text>
</comment>
<dbReference type="EC" id="3.1.26.4" evidence="6 14"/>
<dbReference type="CDD" id="cd07182">
    <property type="entry name" value="RNase_HII_bacteria_HII_like"/>
    <property type="match status" value="1"/>
</dbReference>
<feature type="binding site" evidence="14 15">
    <location>
        <position position="54"/>
    </location>
    <ligand>
        <name>a divalent metal cation</name>
        <dbReference type="ChEBI" id="CHEBI:60240"/>
    </ligand>
</feature>
<dbReference type="Proteomes" id="UP000252893">
    <property type="component" value="Unassembled WGS sequence"/>
</dbReference>
<evidence type="ECO:0000256" key="10">
    <source>
        <dbReference type="ARBA" id="ARBA00022723"/>
    </source>
</evidence>
<dbReference type="GO" id="GO:0043137">
    <property type="term" value="P:DNA replication, removal of RNA primer"/>
    <property type="evidence" value="ECO:0007669"/>
    <property type="project" value="TreeGrafter"/>
</dbReference>
<evidence type="ECO:0000256" key="5">
    <source>
        <dbReference type="ARBA" id="ARBA00007383"/>
    </source>
</evidence>
<evidence type="ECO:0000256" key="12">
    <source>
        <dbReference type="ARBA" id="ARBA00022801"/>
    </source>
</evidence>
<dbReference type="AlphaFoldDB" id="A0A366E7W6"/>
<evidence type="ECO:0000256" key="2">
    <source>
        <dbReference type="ARBA" id="ARBA00001946"/>
    </source>
</evidence>
<feature type="region of interest" description="Disordered" evidence="17">
    <location>
        <begin position="1"/>
        <end position="24"/>
    </location>
</feature>
<accession>A0A366E7W6</accession>
<dbReference type="GO" id="GO:0030145">
    <property type="term" value="F:manganese ion binding"/>
    <property type="evidence" value="ECO:0007669"/>
    <property type="project" value="UniProtKB-UniRule"/>
</dbReference>
<evidence type="ECO:0000256" key="17">
    <source>
        <dbReference type="SAM" id="MobiDB-lite"/>
    </source>
</evidence>
<feature type="binding site" evidence="14 15">
    <location>
        <position position="145"/>
    </location>
    <ligand>
        <name>a divalent metal cation</name>
        <dbReference type="ChEBI" id="CHEBI:60240"/>
    </ligand>
</feature>
<dbReference type="Pfam" id="PF01351">
    <property type="entry name" value="RNase_HII"/>
    <property type="match status" value="1"/>
</dbReference>
<feature type="domain" description="RNase H type-2" evidence="18">
    <location>
        <begin position="47"/>
        <end position="236"/>
    </location>
</feature>
<evidence type="ECO:0000256" key="11">
    <source>
        <dbReference type="ARBA" id="ARBA00022759"/>
    </source>
</evidence>
<evidence type="ECO:0000256" key="4">
    <source>
        <dbReference type="ARBA" id="ARBA00004496"/>
    </source>
</evidence>
<dbReference type="EMBL" id="QNRH01000001">
    <property type="protein sequence ID" value="RBO98466.1"/>
    <property type="molecule type" value="Genomic_DNA"/>
</dbReference>
<evidence type="ECO:0000256" key="14">
    <source>
        <dbReference type="HAMAP-Rule" id="MF_00052"/>
    </source>
</evidence>
<dbReference type="SUPFAM" id="SSF53098">
    <property type="entry name" value="Ribonuclease H-like"/>
    <property type="match status" value="1"/>
</dbReference>
<dbReference type="GO" id="GO:0004523">
    <property type="term" value="F:RNA-DNA hybrid ribonuclease activity"/>
    <property type="evidence" value="ECO:0007669"/>
    <property type="project" value="UniProtKB-UniRule"/>
</dbReference>
<evidence type="ECO:0000256" key="6">
    <source>
        <dbReference type="ARBA" id="ARBA00012180"/>
    </source>
</evidence>
<evidence type="ECO:0000259" key="18">
    <source>
        <dbReference type="PROSITE" id="PS51975"/>
    </source>
</evidence>
<dbReference type="GO" id="GO:0005737">
    <property type="term" value="C:cytoplasm"/>
    <property type="evidence" value="ECO:0007669"/>
    <property type="project" value="UniProtKB-SubCell"/>
</dbReference>
<dbReference type="PANTHER" id="PTHR10954:SF18">
    <property type="entry name" value="RIBONUCLEASE HII"/>
    <property type="match status" value="1"/>
</dbReference>
<dbReference type="InterPro" id="IPR001352">
    <property type="entry name" value="RNase_HII/HIII"/>
</dbReference>
<evidence type="ECO:0000256" key="7">
    <source>
        <dbReference type="ARBA" id="ARBA00019179"/>
    </source>
</evidence>
<gene>
    <name evidence="14" type="primary">rnhB</name>
    <name evidence="19" type="ORF">DFR47_10162</name>
</gene>
<name>A0A366E7W6_9HYPH</name>
<evidence type="ECO:0000256" key="16">
    <source>
        <dbReference type="RuleBase" id="RU003515"/>
    </source>
</evidence>
<keyword evidence="10 14" id="KW-0479">Metal-binding</keyword>
<dbReference type="InterPro" id="IPR012337">
    <property type="entry name" value="RNaseH-like_sf"/>
</dbReference>
<sequence>MQSQPMSKAPSDSPLFSKKQSKSSADKSVVFTPDYSHEQQLQAQGFRLIAGLDEVGRGPLAGPVVAACIILDPDNLPEGLDDSKRLTAAKRNLLFDNIMDKAVAISLCSLSAETIDRSNILAASLLAMKRCVDALTMQPDYALIDGNKTPSGLPCPAMTLVKGDQRSLTIAAASIIAKVTRDRMMERAGLIHPVYGLEKHAGYGTAAHRQAIEDQGPIAGLHRYSFAPIKGRWISG</sequence>
<comment type="similarity">
    <text evidence="5 14 16">Belongs to the RNase HII family.</text>
</comment>
<dbReference type="GO" id="GO:0006298">
    <property type="term" value="P:mismatch repair"/>
    <property type="evidence" value="ECO:0007669"/>
    <property type="project" value="TreeGrafter"/>
</dbReference>
<dbReference type="GO" id="GO:0003723">
    <property type="term" value="F:RNA binding"/>
    <property type="evidence" value="ECO:0007669"/>
    <property type="project" value="UniProtKB-UniRule"/>
</dbReference>
<evidence type="ECO:0000256" key="15">
    <source>
        <dbReference type="PROSITE-ProRule" id="PRU01319"/>
    </source>
</evidence>
<protein>
    <recommendedName>
        <fullName evidence="7 14">Ribonuclease HII</fullName>
        <shortName evidence="14">RNase HII</shortName>
        <ecNumber evidence="6 14">3.1.26.4</ecNumber>
    </recommendedName>
</protein>
<evidence type="ECO:0000313" key="20">
    <source>
        <dbReference type="Proteomes" id="UP000252893"/>
    </source>
</evidence>
<keyword evidence="8 14" id="KW-0963">Cytoplasm</keyword>
<keyword evidence="12 14" id="KW-0378">Hydrolase</keyword>
<reference evidence="19 20" key="1">
    <citation type="submission" date="2018-06" db="EMBL/GenBank/DDBJ databases">
        <title>Genomic Encyclopedia of Type Strains, Phase IV (KMG-IV): sequencing the most valuable type-strain genomes for metagenomic binning, comparative biology and taxonomic classification.</title>
        <authorList>
            <person name="Goeker M."/>
        </authorList>
    </citation>
    <scope>NUCLEOTIDE SEQUENCE [LARGE SCALE GENOMIC DNA]</scope>
    <source>
        <strain evidence="19 20">DSM 25619</strain>
    </source>
</reference>
<evidence type="ECO:0000256" key="13">
    <source>
        <dbReference type="ARBA" id="ARBA00023211"/>
    </source>
</evidence>
<comment type="catalytic activity">
    <reaction evidence="1 14 15 16">
        <text>Endonucleolytic cleavage to 5'-phosphomonoester.</text>
        <dbReference type="EC" id="3.1.26.4"/>
    </reaction>
</comment>
<dbReference type="InterPro" id="IPR022898">
    <property type="entry name" value="RNase_HII"/>
</dbReference>
<evidence type="ECO:0000256" key="1">
    <source>
        <dbReference type="ARBA" id="ARBA00000077"/>
    </source>
</evidence>
<keyword evidence="9 14" id="KW-0540">Nuclease</keyword>
<evidence type="ECO:0000256" key="8">
    <source>
        <dbReference type="ARBA" id="ARBA00022490"/>
    </source>
</evidence>
<comment type="subcellular location">
    <subcellularLocation>
        <location evidence="4 14">Cytoplasm</location>
    </subcellularLocation>
</comment>
<keyword evidence="20" id="KW-1185">Reference proteome</keyword>
<evidence type="ECO:0000313" key="19">
    <source>
        <dbReference type="EMBL" id="RBO98466.1"/>
    </source>
</evidence>
<evidence type="ECO:0000256" key="3">
    <source>
        <dbReference type="ARBA" id="ARBA00004065"/>
    </source>
</evidence>
<dbReference type="Gene3D" id="3.30.420.10">
    <property type="entry name" value="Ribonuclease H-like superfamily/Ribonuclease H"/>
    <property type="match status" value="1"/>
</dbReference>
<dbReference type="HAMAP" id="MF_00052_B">
    <property type="entry name" value="RNase_HII_B"/>
    <property type="match status" value="1"/>
</dbReference>
<dbReference type="InterPro" id="IPR024567">
    <property type="entry name" value="RNase_HII/HIII_dom"/>
</dbReference>
<dbReference type="NCBIfam" id="NF000595">
    <property type="entry name" value="PRK00015.1-3"/>
    <property type="match status" value="1"/>
</dbReference>